<evidence type="ECO:0000313" key="9">
    <source>
        <dbReference type="EMBL" id="KLT43231.1"/>
    </source>
</evidence>
<dbReference type="InterPro" id="IPR011701">
    <property type="entry name" value="MFS"/>
</dbReference>
<evidence type="ECO:0000256" key="3">
    <source>
        <dbReference type="ARBA" id="ARBA00022692"/>
    </source>
</evidence>
<evidence type="ECO:0000256" key="7">
    <source>
        <dbReference type="SAM" id="Phobius"/>
    </source>
</evidence>
<dbReference type="SUPFAM" id="SSF103473">
    <property type="entry name" value="MFS general substrate transporter"/>
    <property type="match status" value="1"/>
</dbReference>
<proteinExistence type="inferred from homology"/>
<feature type="transmembrane region" description="Helical" evidence="7">
    <location>
        <begin position="83"/>
        <end position="103"/>
    </location>
</feature>
<dbReference type="PROSITE" id="PS50850">
    <property type="entry name" value="MFS"/>
    <property type="match status" value="1"/>
</dbReference>
<accession>A0A0J0XQ33</accession>
<keyword evidence="4 7" id="KW-1133">Transmembrane helix</keyword>
<dbReference type="PANTHER" id="PTHR43791">
    <property type="entry name" value="PERMEASE-RELATED"/>
    <property type="match status" value="1"/>
</dbReference>
<feature type="domain" description="Major facilitator superfamily (MFS) profile" evidence="8">
    <location>
        <begin position="46"/>
        <end position="460"/>
    </location>
</feature>
<dbReference type="InterPro" id="IPR036259">
    <property type="entry name" value="MFS_trans_sf"/>
</dbReference>
<evidence type="ECO:0000256" key="1">
    <source>
        <dbReference type="ARBA" id="ARBA00004141"/>
    </source>
</evidence>
<feature type="transmembrane region" description="Helical" evidence="7">
    <location>
        <begin position="277"/>
        <end position="301"/>
    </location>
</feature>
<feature type="transmembrane region" description="Helical" evidence="7">
    <location>
        <begin position="141"/>
        <end position="160"/>
    </location>
</feature>
<dbReference type="GO" id="GO:0016020">
    <property type="term" value="C:membrane"/>
    <property type="evidence" value="ECO:0007669"/>
    <property type="project" value="UniProtKB-SubCell"/>
</dbReference>
<feature type="transmembrane region" description="Helical" evidence="7">
    <location>
        <begin position="366"/>
        <end position="389"/>
    </location>
</feature>
<dbReference type="AlphaFoldDB" id="A0A0J0XQ33"/>
<feature type="transmembrane region" description="Helical" evidence="7">
    <location>
        <begin position="401"/>
        <end position="421"/>
    </location>
</feature>
<dbReference type="Proteomes" id="UP000053611">
    <property type="component" value="Unassembled WGS sequence"/>
</dbReference>
<feature type="transmembrane region" description="Helical" evidence="7">
    <location>
        <begin position="42"/>
        <end position="59"/>
    </location>
</feature>
<feature type="transmembrane region" description="Helical" evidence="7">
    <location>
        <begin position="340"/>
        <end position="360"/>
    </location>
</feature>
<keyword evidence="10" id="KW-1185">Reference proteome</keyword>
<dbReference type="GeneID" id="28987197"/>
<feature type="transmembrane region" description="Helical" evidence="7">
    <location>
        <begin position="115"/>
        <end position="135"/>
    </location>
</feature>
<protein>
    <submittedName>
        <fullName evidence="9">MFS transporter</fullName>
    </submittedName>
</protein>
<feature type="transmembrane region" description="Helical" evidence="7">
    <location>
        <begin position="313"/>
        <end position="333"/>
    </location>
</feature>
<feature type="transmembrane region" description="Helical" evidence="7">
    <location>
        <begin position="206"/>
        <end position="229"/>
    </location>
</feature>
<evidence type="ECO:0000256" key="4">
    <source>
        <dbReference type="ARBA" id="ARBA00022989"/>
    </source>
</evidence>
<feature type="transmembrane region" description="Helical" evidence="7">
    <location>
        <begin position="433"/>
        <end position="454"/>
    </location>
</feature>
<dbReference type="PANTHER" id="PTHR43791:SF1">
    <property type="entry name" value="ALLANTOATE PERMEASE"/>
    <property type="match status" value="1"/>
</dbReference>
<comment type="subcellular location">
    <subcellularLocation>
        <location evidence="1">Membrane</location>
        <topology evidence="1">Multi-pass membrane protein</topology>
    </subcellularLocation>
</comment>
<reference evidence="9 10" key="1">
    <citation type="submission" date="2015-03" db="EMBL/GenBank/DDBJ databases">
        <title>Genomics and transcriptomics of the oil-accumulating basidiomycete yeast T. oleaginosus allow insights into substrate utilization and the diverse evolutionary trajectories of mating systems in fungi.</title>
        <authorList>
            <consortium name="DOE Joint Genome Institute"/>
            <person name="Kourist R."/>
            <person name="Kracht O."/>
            <person name="Bracharz F."/>
            <person name="Lipzen A."/>
            <person name="Nolan M."/>
            <person name="Ohm R."/>
            <person name="Grigoriev I."/>
            <person name="Sun S."/>
            <person name="Heitman J."/>
            <person name="Bruck T."/>
            <person name="Nowrousian M."/>
        </authorList>
    </citation>
    <scope>NUCLEOTIDE SEQUENCE [LARGE SCALE GENOMIC DNA]</scope>
    <source>
        <strain evidence="9 10">IBC0246</strain>
    </source>
</reference>
<feature type="transmembrane region" description="Helical" evidence="7">
    <location>
        <begin position="172"/>
        <end position="194"/>
    </location>
</feature>
<organism evidence="9 10">
    <name type="scientific">Cutaneotrichosporon oleaginosum</name>
    <dbReference type="NCBI Taxonomy" id="879819"/>
    <lineage>
        <taxon>Eukaryota</taxon>
        <taxon>Fungi</taxon>
        <taxon>Dikarya</taxon>
        <taxon>Basidiomycota</taxon>
        <taxon>Agaricomycotina</taxon>
        <taxon>Tremellomycetes</taxon>
        <taxon>Trichosporonales</taxon>
        <taxon>Trichosporonaceae</taxon>
        <taxon>Cutaneotrichosporon</taxon>
    </lineage>
</organism>
<dbReference type="Pfam" id="PF07690">
    <property type="entry name" value="MFS_1"/>
    <property type="match status" value="1"/>
</dbReference>
<dbReference type="FunFam" id="1.20.1250.20:FF:000064">
    <property type="entry name" value="MFS allantoate transporter"/>
    <property type="match status" value="1"/>
</dbReference>
<keyword evidence="5 7" id="KW-0472">Membrane</keyword>
<dbReference type="InterPro" id="IPR020846">
    <property type="entry name" value="MFS_dom"/>
</dbReference>
<evidence type="ECO:0000256" key="5">
    <source>
        <dbReference type="ARBA" id="ARBA00023136"/>
    </source>
</evidence>
<name>A0A0J0XQ33_9TREE</name>
<dbReference type="Gene3D" id="1.20.1250.20">
    <property type="entry name" value="MFS general substrate transporter like domains"/>
    <property type="match status" value="2"/>
</dbReference>
<evidence type="ECO:0000256" key="6">
    <source>
        <dbReference type="ARBA" id="ARBA00037968"/>
    </source>
</evidence>
<comment type="similarity">
    <text evidence="6">Belongs to the major facilitator superfamily. Allantoate permease family.</text>
</comment>
<keyword evidence="3 7" id="KW-0812">Transmembrane</keyword>
<sequence length="492" mass="55199">MRQSQEKPEVEHRESIDDIEKVAPVEELPLDPKMDRRVKLKIDFILMPVLCFIYALNYLDKTALTYASVMGLFKDTGINGTQYSWVASIYYFGYLVGAYPMVIGLQRFPSAKFTAINIVIWGVAVACTALCKNYAGLLGLRFMLGVFEAVIYPAIVMITAEWYKPREQGTRTGVWGSMTAWGCILGGAVAYALVERQTAGTLAIPGWEIVFIWLGAMTVFCGVVFFFFVPDSIEKAWFLDAEEKAVAHRRTLENKQHIGEREWKWYQVRECLRDPQCYLLLFVTICSNIPTGGLTNFFALIVQGLGFTPAETLLLTMGNATLGIATMVLMFAGDKARCRSLVSGLGPLISIAGAAMLWALPAEKKIARLIGFFLCIWNSIATYIITSFITTNIAGRTKKSVMSGAYLVVFCVGNLIGPQTFREKYAPRYAPALITHIALTSTNVCLFVVLFLYYRRENARRDREHGPVVPVKKDEWVDLTDVENETGFRYVY</sequence>
<dbReference type="GO" id="GO:0022857">
    <property type="term" value="F:transmembrane transporter activity"/>
    <property type="evidence" value="ECO:0007669"/>
    <property type="project" value="InterPro"/>
</dbReference>
<evidence type="ECO:0000313" key="10">
    <source>
        <dbReference type="Proteomes" id="UP000053611"/>
    </source>
</evidence>
<dbReference type="EMBL" id="KQ087197">
    <property type="protein sequence ID" value="KLT43231.1"/>
    <property type="molecule type" value="Genomic_DNA"/>
</dbReference>
<gene>
    <name evidence="9" type="ORF">CC85DRAFT_327553</name>
</gene>
<dbReference type="RefSeq" id="XP_018279722.1">
    <property type="nucleotide sequence ID" value="XM_018426594.1"/>
</dbReference>
<dbReference type="OrthoDB" id="6730379at2759"/>
<evidence type="ECO:0000256" key="2">
    <source>
        <dbReference type="ARBA" id="ARBA00022448"/>
    </source>
</evidence>
<keyword evidence="2" id="KW-0813">Transport</keyword>
<evidence type="ECO:0000259" key="8">
    <source>
        <dbReference type="PROSITE" id="PS50850"/>
    </source>
</evidence>